<accession>A0AAD9VCF3</accession>
<name>A0AAD9VCF3_ACRCE</name>
<dbReference type="Proteomes" id="UP001249851">
    <property type="component" value="Unassembled WGS sequence"/>
</dbReference>
<feature type="coiled-coil region" evidence="1">
    <location>
        <begin position="37"/>
        <end position="141"/>
    </location>
</feature>
<proteinExistence type="predicted"/>
<dbReference type="Gene3D" id="1.10.287.1490">
    <property type="match status" value="1"/>
</dbReference>
<keyword evidence="3" id="KW-1185">Reference proteome</keyword>
<comment type="caution">
    <text evidence="2">The sequence shown here is derived from an EMBL/GenBank/DDBJ whole genome shotgun (WGS) entry which is preliminary data.</text>
</comment>
<protein>
    <submittedName>
        <fullName evidence="2">Uncharacterized protein</fullName>
    </submittedName>
</protein>
<gene>
    <name evidence="2" type="ORF">P5673_006244</name>
</gene>
<sequence length="345" mass="40397">MITEEQIQRNLNDTSEPTQALLEMGFMLRRDVAHQERVRLNDIVESHNEDIASLRKQLDEKNREITDLKNAVETLEEQNNELQVTLKLRNEEIKNLKARLSRLENEKKELEDELRSVQVKVGRLEKEIRDLNNAKTAQDEKNIEMQEHFDKVQGKMETRSQAIKNEMQAIKETPHKAEMSMPVGFPKGGRQTSHQAMSLQPFQLPGDRELQALLFIGEMCQQVQNKMYKVVFPNLYAPRKRYKVKHIHRDLEKFPQPPPEKEESLQKWQELTGKFKWNEAHEEAMKDLQGKRNIDAHPSTLTEEGLTRAAELLDTKGNLKGWSSFKRVLELITIWKRLQQMDSTV</sequence>
<organism evidence="2 3">
    <name type="scientific">Acropora cervicornis</name>
    <name type="common">Staghorn coral</name>
    <dbReference type="NCBI Taxonomy" id="6130"/>
    <lineage>
        <taxon>Eukaryota</taxon>
        <taxon>Metazoa</taxon>
        <taxon>Cnidaria</taxon>
        <taxon>Anthozoa</taxon>
        <taxon>Hexacorallia</taxon>
        <taxon>Scleractinia</taxon>
        <taxon>Astrocoeniina</taxon>
        <taxon>Acroporidae</taxon>
        <taxon>Acropora</taxon>
    </lineage>
</organism>
<evidence type="ECO:0000313" key="3">
    <source>
        <dbReference type="Proteomes" id="UP001249851"/>
    </source>
</evidence>
<evidence type="ECO:0000256" key="1">
    <source>
        <dbReference type="SAM" id="Coils"/>
    </source>
</evidence>
<dbReference type="AlphaFoldDB" id="A0AAD9VCF3"/>
<reference evidence="2" key="2">
    <citation type="journal article" date="2023" name="Science">
        <title>Genomic signatures of disease resistance in endangered staghorn corals.</title>
        <authorList>
            <person name="Vollmer S.V."/>
            <person name="Selwyn J.D."/>
            <person name="Despard B.A."/>
            <person name="Roesel C.L."/>
        </authorList>
    </citation>
    <scope>NUCLEOTIDE SEQUENCE</scope>
    <source>
        <strain evidence="2">K2</strain>
    </source>
</reference>
<dbReference type="EMBL" id="JARQWQ010000010">
    <property type="protein sequence ID" value="KAK2569326.1"/>
    <property type="molecule type" value="Genomic_DNA"/>
</dbReference>
<evidence type="ECO:0000313" key="2">
    <source>
        <dbReference type="EMBL" id="KAK2569326.1"/>
    </source>
</evidence>
<keyword evidence="1" id="KW-0175">Coiled coil</keyword>
<reference evidence="2" key="1">
    <citation type="journal article" date="2023" name="G3 (Bethesda)">
        <title>Whole genome assembly and annotation of the endangered Caribbean coral Acropora cervicornis.</title>
        <authorList>
            <person name="Selwyn J.D."/>
            <person name="Vollmer S.V."/>
        </authorList>
    </citation>
    <scope>NUCLEOTIDE SEQUENCE</scope>
    <source>
        <strain evidence="2">K2</strain>
    </source>
</reference>